<feature type="transmembrane region" description="Helical" evidence="2">
    <location>
        <begin position="129"/>
        <end position="149"/>
    </location>
</feature>
<feature type="transmembrane region" description="Helical" evidence="2">
    <location>
        <begin position="33"/>
        <end position="55"/>
    </location>
</feature>
<comment type="subcellular location">
    <subcellularLocation>
        <location evidence="1">Cell membrane</location>
        <topology evidence="1">Multi-pass membrane protein</topology>
    </subcellularLocation>
</comment>
<organism evidence="3 4">
    <name type="scientific">Exiguobacterium chiriqhucha RW-2</name>
    <dbReference type="NCBI Taxonomy" id="1345023"/>
    <lineage>
        <taxon>Bacteria</taxon>
        <taxon>Bacillati</taxon>
        <taxon>Bacillota</taxon>
        <taxon>Bacilli</taxon>
        <taxon>Bacillales</taxon>
        <taxon>Bacillales Family XII. Incertae Sedis</taxon>
        <taxon>Exiguobacterium</taxon>
    </lineage>
</organism>
<feature type="transmembrane region" description="Helical" evidence="2">
    <location>
        <begin position="268"/>
        <end position="287"/>
    </location>
</feature>
<feature type="transmembrane region" description="Helical" evidence="2">
    <location>
        <begin position="155"/>
        <end position="175"/>
    </location>
</feature>
<dbReference type="PATRIC" id="fig|1345023.5.peg.2951"/>
<dbReference type="Pfam" id="PF07690">
    <property type="entry name" value="MFS_1"/>
    <property type="match status" value="1"/>
</dbReference>
<dbReference type="STRING" id="1385984.GCA_000702565_02766"/>
<feature type="transmembrane region" description="Helical" evidence="2">
    <location>
        <begin position="355"/>
        <end position="375"/>
    </location>
</feature>
<evidence type="ECO:0000256" key="1">
    <source>
        <dbReference type="ARBA" id="ARBA00004651"/>
    </source>
</evidence>
<dbReference type="PANTHER" id="PTHR23530">
    <property type="entry name" value="TRANSPORT PROTEIN-RELATED"/>
    <property type="match status" value="1"/>
</dbReference>
<accession>U1LTM2</accession>
<dbReference type="eggNOG" id="COG2814">
    <property type="taxonomic scope" value="Bacteria"/>
</dbReference>
<dbReference type="AlphaFoldDB" id="U1LTM2"/>
<comment type="caution">
    <text evidence="3">The sequence shown here is derived from an EMBL/GenBank/DDBJ whole genome shotgun (WGS) entry which is preliminary data.</text>
</comment>
<dbReference type="GO" id="GO:0022857">
    <property type="term" value="F:transmembrane transporter activity"/>
    <property type="evidence" value="ECO:0007669"/>
    <property type="project" value="InterPro"/>
</dbReference>
<keyword evidence="2" id="KW-0472">Membrane</keyword>
<dbReference type="InterPro" id="IPR053160">
    <property type="entry name" value="MFS_DHA3_Transporter"/>
</dbReference>
<evidence type="ECO:0000313" key="4">
    <source>
        <dbReference type="Proteomes" id="UP000016464"/>
    </source>
</evidence>
<name>U1LTM2_9BACL</name>
<proteinExistence type="predicted"/>
<feature type="transmembrane region" description="Helical" evidence="2">
    <location>
        <begin position="332"/>
        <end position="349"/>
    </location>
</feature>
<gene>
    <name evidence="3" type="ORF">M467_01440</name>
</gene>
<dbReference type="EMBL" id="ATCL01000022">
    <property type="protein sequence ID" value="ERG65919.1"/>
    <property type="molecule type" value="Genomic_DNA"/>
</dbReference>
<keyword evidence="2" id="KW-0812">Transmembrane</keyword>
<sequence>MLLGWIRWFDALIPAYTIERLFWESRTITIQEVVYLEILYAVLVVMLEVPTGVLADRFEHRRLMQIGVGLECLSFIVLLLSFSFVGFAVAIALSGIGAAFRSGAENALLYETLEQTGKTETFERTVGRLNVIGIVAAVLAAISGSLLATRFPFELNYMLSIVSLFIATACSFGLVEPRRVVSDERLTWADIAAGFRFIRQHRQLFIVTSLFVVTISAFNFIDEFWQLYARDVALPIYWFGMMSTILLLIQIPGQLVAPVLLRFATAECWLRWIGWGIGVGFVVLGLYPGPIGLVIMVGMACLIGIVEPLYLGVLHHRVPSGIRATTESSVSMLLHGGIILFGLLFTAGAGMTLFAAFLFIGIIVCLHQSIVTVIARREDAS</sequence>
<dbReference type="InterPro" id="IPR036259">
    <property type="entry name" value="MFS_trans_sf"/>
</dbReference>
<dbReference type="GO" id="GO:0005886">
    <property type="term" value="C:plasma membrane"/>
    <property type="evidence" value="ECO:0007669"/>
    <property type="project" value="UniProtKB-SubCell"/>
</dbReference>
<dbReference type="Gene3D" id="1.20.1250.20">
    <property type="entry name" value="MFS general substrate transporter like domains"/>
    <property type="match status" value="1"/>
</dbReference>
<dbReference type="Proteomes" id="UP000016464">
    <property type="component" value="Unassembled WGS sequence"/>
</dbReference>
<feature type="transmembrane region" description="Helical" evidence="2">
    <location>
        <begin position="293"/>
        <end position="311"/>
    </location>
</feature>
<feature type="transmembrane region" description="Helical" evidence="2">
    <location>
        <begin position="204"/>
        <end position="221"/>
    </location>
</feature>
<protein>
    <recommendedName>
        <fullName evidence="5">Major facilitator superfamily (MFS) profile domain-containing protein</fullName>
    </recommendedName>
</protein>
<keyword evidence="2" id="KW-1133">Transmembrane helix</keyword>
<dbReference type="InterPro" id="IPR011701">
    <property type="entry name" value="MFS"/>
</dbReference>
<reference evidence="3 4" key="1">
    <citation type="journal article" date="2013" name="Genome Announc.">
        <title>Draft Genome Sequence of Exiguobacterium pavilionensis Strain RW-2, with Wide Thermal, Salinity, and pH Tolerance, Isolated from Modern Freshwater Microbialites.</title>
        <authorList>
            <person name="White R.A.III."/>
            <person name="Grassa C.J."/>
            <person name="Suttle C.A."/>
        </authorList>
    </citation>
    <scope>NUCLEOTIDE SEQUENCE [LARGE SCALE GENOMIC DNA]</scope>
    <source>
        <strain evidence="3 4">RW-2</strain>
    </source>
</reference>
<dbReference type="SUPFAM" id="SSF103473">
    <property type="entry name" value="MFS general substrate transporter"/>
    <property type="match status" value="1"/>
</dbReference>
<dbReference type="PANTHER" id="PTHR23530:SF1">
    <property type="entry name" value="PERMEASE, MAJOR FACILITATOR SUPERFAMILY-RELATED"/>
    <property type="match status" value="1"/>
</dbReference>
<evidence type="ECO:0000313" key="3">
    <source>
        <dbReference type="EMBL" id="ERG65919.1"/>
    </source>
</evidence>
<feature type="transmembrane region" description="Helical" evidence="2">
    <location>
        <begin position="75"/>
        <end position="100"/>
    </location>
</feature>
<keyword evidence="4" id="KW-1185">Reference proteome</keyword>
<evidence type="ECO:0000256" key="2">
    <source>
        <dbReference type="SAM" id="Phobius"/>
    </source>
</evidence>
<feature type="transmembrane region" description="Helical" evidence="2">
    <location>
        <begin position="236"/>
        <end position="261"/>
    </location>
</feature>
<evidence type="ECO:0008006" key="5">
    <source>
        <dbReference type="Google" id="ProtNLM"/>
    </source>
</evidence>